<name>G0UCS0_TRYVY</name>
<dbReference type="EMBL" id="HE573027">
    <property type="protein sequence ID" value="CCC53630.1"/>
    <property type="molecule type" value="Genomic_DNA"/>
</dbReference>
<reference evidence="1" key="1">
    <citation type="journal article" date="2012" name="Proc. Natl. Acad. Sci. U.S.A.">
        <title>Antigenic diversity is generated by distinct evolutionary mechanisms in African trypanosome species.</title>
        <authorList>
            <person name="Jackson A.P."/>
            <person name="Berry A."/>
            <person name="Aslett M."/>
            <person name="Allison H.C."/>
            <person name="Burton P."/>
            <person name="Vavrova-Anderson J."/>
            <person name="Brown R."/>
            <person name="Browne H."/>
            <person name="Corton N."/>
            <person name="Hauser H."/>
            <person name="Gamble J."/>
            <person name="Gilderthorp R."/>
            <person name="Marcello L."/>
            <person name="McQuillan J."/>
            <person name="Otto T.D."/>
            <person name="Quail M.A."/>
            <person name="Sanders M.J."/>
            <person name="van Tonder A."/>
            <person name="Ginger M.L."/>
            <person name="Field M.C."/>
            <person name="Barry J.D."/>
            <person name="Hertz-Fowler C."/>
            <person name="Berriman M."/>
        </authorList>
    </citation>
    <scope>NUCLEOTIDE SEQUENCE</scope>
    <source>
        <strain evidence="1">Y486</strain>
    </source>
</reference>
<accession>G0UCS0</accession>
<dbReference type="AlphaFoldDB" id="G0UCS0"/>
<dbReference type="VEuPathDB" id="TriTrypDB:TvY486_1111140"/>
<organism evidence="1">
    <name type="scientific">Trypanosoma vivax (strain Y486)</name>
    <dbReference type="NCBI Taxonomy" id="1055687"/>
    <lineage>
        <taxon>Eukaryota</taxon>
        <taxon>Discoba</taxon>
        <taxon>Euglenozoa</taxon>
        <taxon>Kinetoplastea</taxon>
        <taxon>Metakinetoplastina</taxon>
        <taxon>Trypanosomatida</taxon>
        <taxon>Trypanosomatidae</taxon>
        <taxon>Trypanosoma</taxon>
        <taxon>Duttonella</taxon>
    </lineage>
</organism>
<protein>
    <submittedName>
        <fullName evidence="1">Uncharacterized protein</fullName>
    </submittedName>
</protein>
<evidence type="ECO:0000313" key="1">
    <source>
        <dbReference type="EMBL" id="CCC53630.1"/>
    </source>
</evidence>
<proteinExistence type="predicted"/>
<gene>
    <name evidence="1" type="ORF">TVY486_1111140</name>
</gene>
<sequence>MVAAAKGVLGCGVDISYTDNKGGTTRGNGPASCVQRLLEEEKGVVYAIVTACVFLSPSSPCPPVAGGCGTLLHFQNIGTLPTRSLSIFKFMTFASQLFTLV</sequence>